<evidence type="ECO:0000313" key="4">
    <source>
        <dbReference type="EMBL" id="KZO89847.1"/>
    </source>
</evidence>
<dbReference type="OrthoDB" id="190201at2759"/>
<dbReference type="Gene3D" id="3.40.50.1820">
    <property type="entry name" value="alpha/beta hydrolase"/>
    <property type="match status" value="1"/>
</dbReference>
<organism evidence="4 5">
    <name type="scientific">Calocera viscosa (strain TUFC12733)</name>
    <dbReference type="NCBI Taxonomy" id="1330018"/>
    <lineage>
        <taxon>Eukaryota</taxon>
        <taxon>Fungi</taxon>
        <taxon>Dikarya</taxon>
        <taxon>Basidiomycota</taxon>
        <taxon>Agaricomycotina</taxon>
        <taxon>Dacrymycetes</taxon>
        <taxon>Dacrymycetales</taxon>
        <taxon>Dacrymycetaceae</taxon>
        <taxon>Calocera</taxon>
    </lineage>
</organism>
<evidence type="ECO:0000256" key="2">
    <source>
        <dbReference type="ARBA" id="ARBA00022801"/>
    </source>
</evidence>
<dbReference type="EMBL" id="KV417362">
    <property type="protein sequence ID" value="KZO89847.1"/>
    <property type="molecule type" value="Genomic_DNA"/>
</dbReference>
<dbReference type="Pfam" id="PF00561">
    <property type="entry name" value="Abhydrolase_1"/>
    <property type="match status" value="1"/>
</dbReference>
<dbReference type="GO" id="GO:0008233">
    <property type="term" value="F:peptidase activity"/>
    <property type="evidence" value="ECO:0007669"/>
    <property type="project" value="InterPro"/>
</dbReference>
<dbReference type="PANTHER" id="PTHR43798:SF31">
    <property type="entry name" value="AB HYDROLASE SUPERFAMILY PROTEIN YCLE"/>
    <property type="match status" value="1"/>
</dbReference>
<keyword evidence="2" id="KW-0378">Hydrolase</keyword>
<dbReference type="InterPro" id="IPR050266">
    <property type="entry name" value="AB_hydrolase_sf"/>
</dbReference>
<dbReference type="STRING" id="1330018.A0A167FU53"/>
<dbReference type="AlphaFoldDB" id="A0A167FU53"/>
<dbReference type="GO" id="GO:0006508">
    <property type="term" value="P:proteolysis"/>
    <property type="evidence" value="ECO:0007669"/>
    <property type="project" value="InterPro"/>
</dbReference>
<accession>A0A167FU53</accession>
<evidence type="ECO:0000256" key="1">
    <source>
        <dbReference type="ARBA" id="ARBA00010088"/>
    </source>
</evidence>
<dbReference type="NCBIfam" id="TIGR01250">
    <property type="entry name" value="pro_imino_pep_2"/>
    <property type="match status" value="1"/>
</dbReference>
<protein>
    <submittedName>
        <fullName evidence="4">Proline-specific pep</fullName>
    </submittedName>
</protein>
<evidence type="ECO:0000259" key="3">
    <source>
        <dbReference type="Pfam" id="PF00561"/>
    </source>
</evidence>
<dbReference type="GO" id="GO:0016020">
    <property type="term" value="C:membrane"/>
    <property type="evidence" value="ECO:0007669"/>
    <property type="project" value="TreeGrafter"/>
</dbReference>
<evidence type="ECO:0000313" key="5">
    <source>
        <dbReference type="Proteomes" id="UP000076738"/>
    </source>
</evidence>
<dbReference type="SUPFAM" id="SSF53474">
    <property type="entry name" value="alpha/beta-Hydrolases"/>
    <property type="match status" value="1"/>
</dbReference>
<feature type="domain" description="AB hydrolase-1" evidence="3">
    <location>
        <begin position="15"/>
        <end position="235"/>
    </location>
</feature>
<dbReference type="InterPro" id="IPR029058">
    <property type="entry name" value="AB_hydrolase_fold"/>
</dbReference>
<dbReference type="PANTHER" id="PTHR43798">
    <property type="entry name" value="MONOACYLGLYCEROL LIPASE"/>
    <property type="match status" value="1"/>
</dbReference>
<dbReference type="InterPro" id="IPR002410">
    <property type="entry name" value="Peptidase_S33"/>
</dbReference>
<comment type="similarity">
    <text evidence="1">Belongs to the peptidase S33 family.</text>
</comment>
<dbReference type="Proteomes" id="UP000076738">
    <property type="component" value="Unassembled WGS sequence"/>
</dbReference>
<dbReference type="InterPro" id="IPR000073">
    <property type="entry name" value="AB_hydrolase_1"/>
</dbReference>
<sequence>MVANYLLPISVLVEAHGIPVILYDQIGCSDSTHLPEKGGDFWTVELFLKELENLLEKLEIKEYDLLGTSWGAMLAAEHALLHLHSLWKLILSNGLTSMKMWEDSVISLLKTMPQDVQDTIKKHEKEHNYNTPEYRAACKVFYDVHLCRIIPTPPELVEAYTHMIQQSGPSEFHSLGTLKTWNIISRLGEITTPTLVLNGKYDMTSDMVVKPFLDGIKGSKWVRFEYSSHAPMLEEREKYAEVVGEFLTE</sequence>
<proteinExistence type="inferred from homology"/>
<dbReference type="PRINTS" id="PR00793">
    <property type="entry name" value="PROAMNOPTASE"/>
</dbReference>
<dbReference type="InterPro" id="IPR005945">
    <property type="entry name" value="Pro_imino_pep"/>
</dbReference>
<reference evidence="4 5" key="1">
    <citation type="journal article" date="2016" name="Mol. Biol. Evol.">
        <title>Comparative Genomics of Early-Diverging Mushroom-Forming Fungi Provides Insights into the Origins of Lignocellulose Decay Capabilities.</title>
        <authorList>
            <person name="Nagy L.G."/>
            <person name="Riley R."/>
            <person name="Tritt A."/>
            <person name="Adam C."/>
            <person name="Daum C."/>
            <person name="Floudas D."/>
            <person name="Sun H."/>
            <person name="Yadav J.S."/>
            <person name="Pangilinan J."/>
            <person name="Larsson K.H."/>
            <person name="Matsuura K."/>
            <person name="Barry K."/>
            <person name="Labutti K."/>
            <person name="Kuo R."/>
            <person name="Ohm R.A."/>
            <person name="Bhattacharya S.S."/>
            <person name="Shirouzu T."/>
            <person name="Yoshinaga Y."/>
            <person name="Martin F.M."/>
            <person name="Grigoriev I.V."/>
            <person name="Hibbett D.S."/>
        </authorList>
    </citation>
    <scope>NUCLEOTIDE SEQUENCE [LARGE SCALE GENOMIC DNA]</scope>
    <source>
        <strain evidence="4 5">TUFC12733</strain>
    </source>
</reference>
<gene>
    <name evidence="4" type="ORF">CALVIDRAFT_551751</name>
</gene>
<keyword evidence="5" id="KW-1185">Reference proteome</keyword>
<name>A0A167FU53_CALVF</name>